<dbReference type="EMBL" id="QEAP01000010">
    <property type="protein sequence ID" value="TPX78031.1"/>
    <property type="molecule type" value="Genomic_DNA"/>
</dbReference>
<dbReference type="SUPFAM" id="SSF56399">
    <property type="entry name" value="ADP-ribosylation"/>
    <property type="match status" value="1"/>
</dbReference>
<dbReference type="AlphaFoldDB" id="A0A507FNL5"/>
<comment type="caution">
    <text evidence="1">The sequence shown here is derived from an EMBL/GenBank/DDBJ whole genome shotgun (WGS) entry which is preliminary data.</text>
</comment>
<dbReference type="Gene3D" id="3.20.170.20">
    <property type="entry name" value="Protein of unknown function DUF952"/>
    <property type="match status" value="1"/>
</dbReference>
<reference evidence="1 2" key="1">
    <citation type="journal article" date="2019" name="Sci. Rep.">
        <title>Comparative genomics of chytrid fungi reveal insights into the obligate biotrophic and pathogenic lifestyle of Synchytrium endobioticum.</title>
        <authorList>
            <person name="van de Vossenberg B.T.L.H."/>
            <person name="Warris S."/>
            <person name="Nguyen H.D.T."/>
            <person name="van Gent-Pelzer M.P.E."/>
            <person name="Joly D.L."/>
            <person name="van de Geest H.C."/>
            <person name="Bonants P.J.M."/>
            <person name="Smith D.S."/>
            <person name="Levesque C.A."/>
            <person name="van der Lee T.A.J."/>
        </authorList>
    </citation>
    <scope>NUCLEOTIDE SEQUENCE [LARGE SCALE GENOMIC DNA]</scope>
    <source>
        <strain evidence="1 2">CBS 675.73</strain>
    </source>
</reference>
<protein>
    <submittedName>
        <fullName evidence="1">Uncharacterized protein</fullName>
    </submittedName>
</protein>
<dbReference type="Pfam" id="PF06108">
    <property type="entry name" value="DUF952"/>
    <property type="match status" value="1"/>
</dbReference>
<dbReference type="PANTHER" id="PTHR34129">
    <property type="entry name" value="BLR1139 PROTEIN"/>
    <property type="match status" value="1"/>
</dbReference>
<accession>A0A507FNL5</accession>
<evidence type="ECO:0000313" key="1">
    <source>
        <dbReference type="EMBL" id="TPX78031.1"/>
    </source>
</evidence>
<evidence type="ECO:0000313" key="2">
    <source>
        <dbReference type="Proteomes" id="UP000320333"/>
    </source>
</evidence>
<dbReference type="OrthoDB" id="3335358at2759"/>
<dbReference type="STRING" id="246404.A0A507FNL5"/>
<name>A0A507FNL5_9FUNG</name>
<sequence>MARPVPQFVYKIAESAPPTPLPASLPLSSLDAQDGFIHMSNLEQMPITAAKWFTQFNRLIVLKVDSAKAQNLIGQFKWLDDGATGCIHLYSEKQANPEKLESIGAETVVGVFEWIRPDGKTWDQVPCPN</sequence>
<dbReference type="InterPro" id="IPR009297">
    <property type="entry name" value="DUF952"/>
</dbReference>
<keyword evidence="2" id="KW-1185">Reference proteome</keyword>
<dbReference type="Proteomes" id="UP000320333">
    <property type="component" value="Unassembled WGS sequence"/>
</dbReference>
<gene>
    <name evidence="1" type="ORF">CcCBS67573_g00709</name>
</gene>
<dbReference type="PANTHER" id="PTHR34129:SF1">
    <property type="entry name" value="DUF952 DOMAIN-CONTAINING PROTEIN"/>
    <property type="match status" value="1"/>
</dbReference>
<organism evidence="1 2">
    <name type="scientific">Chytriomyces confervae</name>
    <dbReference type="NCBI Taxonomy" id="246404"/>
    <lineage>
        <taxon>Eukaryota</taxon>
        <taxon>Fungi</taxon>
        <taxon>Fungi incertae sedis</taxon>
        <taxon>Chytridiomycota</taxon>
        <taxon>Chytridiomycota incertae sedis</taxon>
        <taxon>Chytridiomycetes</taxon>
        <taxon>Chytridiales</taxon>
        <taxon>Chytriomycetaceae</taxon>
        <taxon>Chytriomyces</taxon>
    </lineage>
</organism>
<proteinExistence type="predicted"/>